<dbReference type="AlphaFoldDB" id="A0A1I5SFL3"/>
<feature type="transmembrane region" description="Helical" evidence="1">
    <location>
        <begin position="17"/>
        <end position="36"/>
    </location>
</feature>
<evidence type="ECO:0000256" key="1">
    <source>
        <dbReference type="SAM" id="Phobius"/>
    </source>
</evidence>
<keyword evidence="1" id="KW-1133">Transmembrane helix</keyword>
<keyword evidence="1" id="KW-0812">Transmembrane</keyword>
<dbReference type="Proteomes" id="UP000199029">
    <property type="component" value="Unassembled WGS sequence"/>
</dbReference>
<feature type="transmembrane region" description="Helical" evidence="1">
    <location>
        <begin position="126"/>
        <end position="146"/>
    </location>
</feature>
<accession>A0A1I5SFL3</accession>
<dbReference type="RefSeq" id="WP_143079987.1">
    <property type="nucleotide sequence ID" value="NZ_FOXS01000001.1"/>
</dbReference>
<dbReference type="EMBL" id="FOXS01000001">
    <property type="protein sequence ID" value="SFP69287.1"/>
    <property type="molecule type" value="Genomic_DNA"/>
</dbReference>
<sequence>MQLSFSDKASVFFINPYARPAALFALVGVMLFFAFLPKTDFRSPYFQFGSIATAYGYVLGKENTNNHYNDRPIQEITYQYSIGNEKYTSSSFSSVLDVTKGDEVLIEYLVNTPNYSRIKGSDGAPFPLETILFISCFAVIGLGWTYRNLLRAQRILAILDDTHVVVGARGQADSTNEEINDRTVYMLNYNYQVNEQDYTHSFKTQHPGDFREFETLLSNRSLPSSAVMASSLPVKIKMKLQEKLRLS</sequence>
<protein>
    <recommendedName>
        <fullName evidence="4">DUF3592 domain-containing protein</fullName>
    </recommendedName>
</protein>
<dbReference type="OrthoDB" id="9553896at2"/>
<dbReference type="STRING" id="1227077.SAMN04515668_0036"/>
<reference evidence="3" key="1">
    <citation type="submission" date="2016-10" db="EMBL/GenBank/DDBJ databases">
        <authorList>
            <person name="Varghese N."/>
            <person name="Submissions S."/>
        </authorList>
    </citation>
    <scope>NUCLEOTIDE SEQUENCE [LARGE SCALE GENOMIC DNA]</scope>
    <source>
        <strain evidence="3">OR362-8,ATCC BAA-1266,JCM 13504</strain>
    </source>
</reference>
<gene>
    <name evidence="2" type="ORF">SAMN04515668_0036</name>
</gene>
<keyword evidence="3" id="KW-1185">Reference proteome</keyword>
<name>A0A1I5SFL3_HYMAR</name>
<organism evidence="2 3">
    <name type="scientific">Hymenobacter arizonensis</name>
    <name type="common">Siccationidurans arizonensis</name>
    <dbReference type="NCBI Taxonomy" id="1227077"/>
    <lineage>
        <taxon>Bacteria</taxon>
        <taxon>Pseudomonadati</taxon>
        <taxon>Bacteroidota</taxon>
        <taxon>Cytophagia</taxon>
        <taxon>Cytophagales</taxon>
        <taxon>Hymenobacteraceae</taxon>
        <taxon>Hymenobacter</taxon>
    </lineage>
</organism>
<proteinExistence type="predicted"/>
<evidence type="ECO:0008006" key="4">
    <source>
        <dbReference type="Google" id="ProtNLM"/>
    </source>
</evidence>
<evidence type="ECO:0000313" key="2">
    <source>
        <dbReference type="EMBL" id="SFP69287.1"/>
    </source>
</evidence>
<evidence type="ECO:0000313" key="3">
    <source>
        <dbReference type="Proteomes" id="UP000199029"/>
    </source>
</evidence>
<keyword evidence="1" id="KW-0472">Membrane</keyword>